<accession>A0A0P9D0M3</accession>
<keyword evidence="3" id="KW-1185">Reference proteome</keyword>
<protein>
    <submittedName>
        <fullName evidence="2">Uncharacterized protein</fullName>
    </submittedName>
</protein>
<comment type="caution">
    <text evidence="2">The sequence shown here is derived from an EMBL/GenBank/DDBJ whole genome shotgun (WGS) entry which is preliminary data.</text>
</comment>
<dbReference type="Proteomes" id="UP000050509">
    <property type="component" value="Unassembled WGS sequence"/>
</dbReference>
<name>A0A0P9D0M3_9CHLR</name>
<feature type="compositionally biased region" description="Basic residues" evidence="1">
    <location>
        <begin position="31"/>
        <end position="40"/>
    </location>
</feature>
<dbReference type="EMBL" id="LJCR01002266">
    <property type="protein sequence ID" value="KPV48987.1"/>
    <property type="molecule type" value="Genomic_DNA"/>
</dbReference>
<dbReference type="AlphaFoldDB" id="A0A0P9D0M3"/>
<proteinExistence type="predicted"/>
<evidence type="ECO:0000313" key="3">
    <source>
        <dbReference type="Proteomes" id="UP000050509"/>
    </source>
</evidence>
<evidence type="ECO:0000313" key="2">
    <source>
        <dbReference type="EMBL" id="KPV48987.1"/>
    </source>
</evidence>
<gene>
    <name evidence="2" type="ORF">SE17_35135</name>
</gene>
<organism evidence="2 3">
    <name type="scientific">Kouleothrix aurantiaca</name>
    <dbReference type="NCBI Taxonomy" id="186479"/>
    <lineage>
        <taxon>Bacteria</taxon>
        <taxon>Bacillati</taxon>
        <taxon>Chloroflexota</taxon>
        <taxon>Chloroflexia</taxon>
        <taxon>Chloroflexales</taxon>
        <taxon>Roseiflexineae</taxon>
        <taxon>Roseiflexaceae</taxon>
        <taxon>Kouleothrix</taxon>
    </lineage>
</organism>
<sequence length="80" mass="8346">MTCRERLIIPGLLEGLLTVWAVHFQIHKRGSGGAALHRHVNRDGTAGRGGGGRGADAAGIAGCRGGVRHQHGNNTEGENE</sequence>
<reference evidence="2 3" key="1">
    <citation type="submission" date="2015-09" db="EMBL/GenBank/DDBJ databases">
        <title>Draft genome sequence of Kouleothrix aurantiaca JCM 19913.</title>
        <authorList>
            <person name="Hemp J."/>
        </authorList>
    </citation>
    <scope>NUCLEOTIDE SEQUENCE [LARGE SCALE GENOMIC DNA]</scope>
    <source>
        <strain evidence="2 3">COM-B</strain>
    </source>
</reference>
<feature type="region of interest" description="Disordered" evidence="1">
    <location>
        <begin position="31"/>
        <end position="80"/>
    </location>
</feature>
<evidence type="ECO:0000256" key="1">
    <source>
        <dbReference type="SAM" id="MobiDB-lite"/>
    </source>
</evidence>